<comment type="subcellular location">
    <subcellularLocation>
        <location evidence="1">Periplasm</location>
    </subcellularLocation>
</comment>
<keyword evidence="6" id="KW-0378">Hydrolase</keyword>
<dbReference type="FunFam" id="3.40.50.1820:FF:000005">
    <property type="entry name" value="Prolyl endopeptidase"/>
    <property type="match status" value="1"/>
</dbReference>
<evidence type="ECO:0000256" key="8">
    <source>
        <dbReference type="ARBA" id="ARBA00060121"/>
    </source>
</evidence>
<dbReference type="InterPro" id="IPR051543">
    <property type="entry name" value="Serine_Peptidase_S9A"/>
</dbReference>
<reference evidence="12 13" key="1">
    <citation type="submission" date="2020-07" db="EMBL/GenBank/DDBJ databases">
        <authorList>
            <person name="Sun Q."/>
        </authorList>
    </citation>
    <scope>NUCLEOTIDE SEQUENCE [LARGE SCALE GENOMIC DNA]</scope>
    <source>
        <strain evidence="12 13">MAH-1</strain>
    </source>
</reference>
<dbReference type="Gene3D" id="3.40.50.1820">
    <property type="entry name" value="alpha/beta hydrolase"/>
    <property type="match status" value="1"/>
</dbReference>
<comment type="similarity">
    <text evidence="2">Belongs to the peptidase S9A family.</text>
</comment>
<evidence type="ECO:0000256" key="6">
    <source>
        <dbReference type="ARBA" id="ARBA00022801"/>
    </source>
</evidence>
<dbReference type="GO" id="GO:0004252">
    <property type="term" value="F:serine-type endopeptidase activity"/>
    <property type="evidence" value="ECO:0007669"/>
    <property type="project" value="InterPro"/>
</dbReference>
<dbReference type="Proteomes" id="UP000535020">
    <property type="component" value="Unassembled WGS sequence"/>
</dbReference>
<dbReference type="GO" id="GO:0042597">
    <property type="term" value="C:periplasmic space"/>
    <property type="evidence" value="ECO:0007669"/>
    <property type="project" value="UniProtKB-SubCell"/>
</dbReference>
<keyword evidence="3" id="KW-0645">Protease</keyword>
<sequence>MPEPIKAPVAEKRPHRLEKHGDVRIDNYYWLNDRESPEVIDYLNRENEYYRETTKSEEPFREALFEEMKARIKEDDESVPYFYNGYWYITRYETGKNYPIYARKKGTLEAPEEILFNCNEMAQGHSFFQLGGVSISPDNKYASFGVDLKGRRIYTIRIKNLETGEVFPDTIADAAPNCVWANDNKTLFFTRQDKKTLRSDKIYRHKLGTDSKLDVVVFDEVDDTFHVSVHKEKSKKFMVIHSSSTLTSESRILSADNPDGEFEVFQKRIRGLEYSISHYGDSFYVMTNADGATNFKLMKTPDTATSKDNWVDLIPHRDEVLLEGIDIFRDYLVIEERSNGLNKIRIRPWNGQGEYYLPFDIETYTAYTTTNVDFDTEILRYGYQSMATPSSVIDFNMRTKEKTVLKEQQVLGGKFDKDNYIEERKWATAHDGTKIPISLVYRKETRKDGSNPLLQYAYGSYGASMDPYFSSTRLSLLDRGFIYAIAHIRGGEDLGRQWYEDGKLLKKKNTFTDFIDVSKFLIAEGYTSSEHLYAEGGSAGGLLMGAVANMAPELYNGMIAQVPFVDVVTTMLDEDIPLTTGEYDEWGNPNEKEYYEYMKSYSPYDNVEAKNYPNLYVSTGLHDSQVQYWEPAKWVAKLRSVKTDDKLLFLDTNMEAGHGGASGRFEALKELAREFSFLFTLEKIGK</sequence>
<dbReference type="InterPro" id="IPR002470">
    <property type="entry name" value="Peptidase_S9A"/>
</dbReference>
<comment type="function">
    <text evidence="8">Cleaves peptide bonds on the C-terminal side of prolyl residues within peptides that are up to approximately 30 amino acids long. Has an absolute requirement for an X-Pro bond in the trans configuration immediately preceding the Pro-Y scissible bond.</text>
</comment>
<evidence type="ECO:0000256" key="3">
    <source>
        <dbReference type="ARBA" id="ARBA00022670"/>
    </source>
</evidence>
<dbReference type="EMBL" id="JACBJI010000001">
    <property type="protein sequence ID" value="NYA70036.1"/>
    <property type="molecule type" value="Genomic_DNA"/>
</dbReference>
<protein>
    <recommendedName>
        <fullName evidence="9">Proline-specific endopeptidase</fullName>
    </recommendedName>
</protein>
<gene>
    <name evidence="12" type="ORF">HZF10_03830</name>
</gene>
<keyword evidence="7" id="KW-0720">Serine protease</keyword>
<organism evidence="12 13">
    <name type="scientific">Flavobacterium agri</name>
    <dbReference type="NCBI Taxonomy" id="2743471"/>
    <lineage>
        <taxon>Bacteria</taxon>
        <taxon>Pseudomonadati</taxon>
        <taxon>Bacteroidota</taxon>
        <taxon>Flavobacteriia</taxon>
        <taxon>Flavobacteriales</taxon>
        <taxon>Flavobacteriaceae</taxon>
        <taxon>Flavobacterium</taxon>
    </lineage>
</organism>
<dbReference type="InterPro" id="IPR029058">
    <property type="entry name" value="AB_hydrolase_fold"/>
</dbReference>
<keyword evidence="5" id="KW-0574">Periplasm</keyword>
<evidence type="ECO:0000256" key="9">
    <source>
        <dbReference type="ARBA" id="ARBA00081187"/>
    </source>
</evidence>
<dbReference type="GO" id="GO:0006508">
    <property type="term" value="P:proteolysis"/>
    <property type="evidence" value="ECO:0007669"/>
    <property type="project" value="UniProtKB-KW"/>
</dbReference>
<dbReference type="PANTHER" id="PTHR11757">
    <property type="entry name" value="PROTEASE FAMILY S9A OLIGOPEPTIDASE"/>
    <property type="match status" value="1"/>
</dbReference>
<evidence type="ECO:0000259" key="11">
    <source>
        <dbReference type="Pfam" id="PF02897"/>
    </source>
</evidence>
<dbReference type="RefSeq" id="WP_176004851.1">
    <property type="nucleotide sequence ID" value="NZ_JABWMI010000005.1"/>
</dbReference>
<dbReference type="InterPro" id="IPR001375">
    <property type="entry name" value="Peptidase_S9_cat"/>
</dbReference>
<evidence type="ECO:0000256" key="4">
    <source>
        <dbReference type="ARBA" id="ARBA00022729"/>
    </source>
</evidence>
<dbReference type="Pfam" id="PF00326">
    <property type="entry name" value="Peptidase_S9"/>
    <property type="match status" value="1"/>
</dbReference>
<dbReference type="InterPro" id="IPR023302">
    <property type="entry name" value="Pept_S9A_N"/>
</dbReference>
<evidence type="ECO:0000256" key="1">
    <source>
        <dbReference type="ARBA" id="ARBA00004418"/>
    </source>
</evidence>
<dbReference type="PANTHER" id="PTHR11757:SF19">
    <property type="entry name" value="PROLYL ENDOPEPTIDASE-LIKE"/>
    <property type="match status" value="1"/>
</dbReference>
<dbReference type="AlphaFoldDB" id="A0A7Y9C4C6"/>
<dbReference type="Pfam" id="PF02897">
    <property type="entry name" value="Peptidase_S9_N"/>
    <property type="match status" value="1"/>
</dbReference>
<dbReference type="Gene3D" id="2.130.10.120">
    <property type="entry name" value="Prolyl oligopeptidase, N-terminal domain"/>
    <property type="match status" value="1"/>
</dbReference>
<evidence type="ECO:0000259" key="10">
    <source>
        <dbReference type="Pfam" id="PF00326"/>
    </source>
</evidence>
<keyword evidence="13" id="KW-1185">Reference proteome</keyword>
<evidence type="ECO:0000256" key="2">
    <source>
        <dbReference type="ARBA" id="ARBA00005228"/>
    </source>
</evidence>
<feature type="domain" description="Peptidase S9A N-terminal" evidence="11">
    <location>
        <begin position="8"/>
        <end position="408"/>
    </location>
</feature>
<evidence type="ECO:0000256" key="7">
    <source>
        <dbReference type="ARBA" id="ARBA00022825"/>
    </source>
</evidence>
<accession>A0A7Y9C4C6</accession>
<dbReference type="SUPFAM" id="SSF50993">
    <property type="entry name" value="Peptidase/esterase 'gauge' domain"/>
    <property type="match status" value="1"/>
</dbReference>
<keyword evidence="4" id="KW-0732">Signal</keyword>
<feature type="domain" description="Peptidase S9 prolyl oligopeptidase catalytic" evidence="10">
    <location>
        <begin position="468"/>
        <end position="679"/>
    </location>
</feature>
<dbReference type="SUPFAM" id="SSF53474">
    <property type="entry name" value="alpha/beta-Hydrolases"/>
    <property type="match status" value="1"/>
</dbReference>
<evidence type="ECO:0000313" key="13">
    <source>
        <dbReference type="Proteomes" id="UP000535020"/>
    </source>
</evidence>
<evidence type="ECO:0000256" key="5">
    <source>
        <dbReference type="ARBA" id="ARBA00022764"/>
    </source>
</evidence>
<dbReference type="PRINTS" id="PR00862">
    <property type="entry name" value="PROLIGOPTASE"/>
</dbReference>
<proteinExistence type="inferred from homology"/>
<comment type="caution">
    <text evidence="12">The sequence shown here is derived from an EMBL/GenBank/DDBJ whole genome shotgun (WGS) entry which is preliminary data.</text>
</comment>
<name>A0A7Y9C4C6_9FLAO</name>
<evidence type="ECO:0000313" key="12">
    <source>
        <dbReference type="EMBL" id="NYA70036.1"/>
    </source>
</evidence>